<dbReference type="GO" id="GO:0051213">
    <property type="term" value="F:dioxygenase activity"/>
    <property type="evidence" value="ECO:0007669"/>
    <property type="project" value="UniProtKB-KW"/>
</dbReference>
<evidence type="ECO:0000259" key="1">
    <source>
        <dbReference type="PROSITE" id="PS51819"/>
    </source>
</evidence>
<gene>
    <name evidence="2" type="ORF">SAMN05421834_11573</name>
</gene>
<dbReference type="EMBL" id="FTNC01000015">
    <property type="protein sequence ID" value="SIR18786.1"/>
    <property type="molecule type" value="Genomic_DNA"/>
</dbReference>
<reference evidence="3" key="1">
    <citation type="submission" date="2017-01" db="EMBL/GenBank/DDBJ databases">
        <authorList>
            <person name="Varghese N."/>
            <person name="Submissions S."/>
        </authorList>
    </citation>
    <scope>NUCLEOTIDE SEQUENCE [LARGE SCALE GENOMIC DNA]</scope>
    <source>
        <strain evidence="3">ATCC 700103</strain>
    </source>
</reference>
<evidence type="ECO:0000313" key="2">
    <source>
        <dbReference type="EMBL" id="SIR18786.1"/>
    </source>
</evidence>
<keyword evidence="3" id="KW-1185">Reference proteome</keyword>
<dbReference type="Pfam" id="PF00903">
    <property type="entry name" value="Glyoxalase"/>
    <property type="match status" value="2"/>
</dbReference>
<dbReference type="STRING" id="56779.SAMN05421834_11573"/>
<dbReference type="SUPFAM" id="SSF54593">
    <property type="entry name" value="Glyoxalase/Bleomycin resistance protein/Dihydroxybiphenyl dioxygenase"/>
    <property type="match status" value="2"/>
</dbReference>
<name>A0A1N6YW43_9FIRM</name>
<feature type="domain" description="VOC" evidence="1">
    <location>
        <begin position="11"/>
        <end position="128"/>
    </location>
</feature>
<dbReference type="InterPro" id="IPR029068">
    <property type="entry name" value="Glyas_Bleomycin-R_OHBP_Dase"/>
</dbReference>
<accession>A0A1N6YW43</accession>
<dbReference type="PROSITE" id="PS51819">
    <property type="entry name" value="VOC"/>
    <property type="match status" value="2"/>
</dbReference>
<keyword evidence="2" id="KW-0223">Dioxygenase</keyword>
<dbReference type="RefSeq" id="WP_076545440.1">
    <property type="nucleotide sequence ID" value="NZ_FTNC01000015.1"/>
</dbReference>
<organism evidence="2 3">
    <name type="scientific">Halanaerobium kushneri</name>
    <dbReference type="NCBI Taxonomy" id="56779"/>
    <lineage>
        <taxon>Bacteria</taxon>
        <taxon>Bacillati</taxon>
        <taxon>Bacillota</taxon>
        <taxon>Clostridia</taxon>
        <taxon>Halanaerobiales</taxon>
        <taxon>Halanaerobiaceae</taxon>
        <taxon>Halanaerobium</taxon>
    </lineage>
</organism>
<dbReference type="OrthoDB" id="9792626at2"/>
<dbReference type="Gene3D" id="3.10.180.10">
    <property type="entry name" value="2,3-Dihydroxybiphenyl 1,2-Dioxygenase, domain 1"/>
    <property type="match status" value="2"/>
</dbReference>
<sequence>MKKFHDKPNRYVGEIVLRVKDLNKSLDFYKNVMGFDILEVQEEKAILTADGLTPIVTLIYSEDIIKKISRKTGLYHFAILLPDRFQLGLFLKNLDENNYPITGGADHGVSEAIYLKDPDDNGIEVYSDFDSSDWRRRNEKIEMVTDPLDYMSLLAEIGDNKWTGMPKETKIGHIHLHVNDLAEAEQFYVKALGFDIIQKMGGSALFLSTGGYHHHIGLNTWNGVGADPLPENSAGMEYYTIKFPGEKSRNESIKNLKKLGYKVVEKGNNIFTEDPAGNSIKIVVD</sequence>
<dbReference type="PANTHER" id="PTHR43279">
    <property type="entry name" value="CATECHOL-2,3-DIOXYGENASE"/>
    <property type="match status" value="1"/>
</dbReference>
<feature type="domain" description="VOC" evidence="1">
    <location>
        <begin position="170"/>
        <end position="285"/>
    </location>
</feature>
<dbReference type="Proteomes" id="UP000185669">
    <property type="component" value="Unassembled WGS sequence"/>
</dbReference>
<dbReference type="InterPro" id="IPR037523">
    <property type="entry name" value="VOC_core"/>
</dbReference>
<keyword evidence="2" id="KW-0560">Oxidoreductase</keyword>
<protein>
    <submittedName>
        <fullName evidence="2">Catechol 2,3-dioxygenase</fullName>
    </submittedName>
</protein>
<dbReference type="CDD" id="cd16359">
    <property type="entry name" value="VOC_BsCatE_like_C"/>
    <property type="match status" value="1"/>
</dbReference>
<dbReference type="PANTHER" id="PTHR43279:SF1">
    <property type="entry name" value="CATECHOL-2,3-DIOXYGENASE"/>
    <property type="match status" value="1"/>
</dbReference>
<dbReference type="AlphaFoldDB" id="A0A1N6YW43"/>
<dbReference type="InterPro" id="IPR004360">
    <property type="entry name" value="Glyas_Fos-R_dOase_dom"/>
</dbReference>
<evidence type="ECO:0000313" key="3">
    <source>
        <dbReference type="Proteomes" id="UP000185669"/>
    </source>
</evidence>
<proteinExistence type="predicted"/>